<dbReference type="AlphaFoldDB" id="A0AAN9V542"/>
<proteinExistence type="predicted"/>
<keyword evidence="3" id="KW-1185">Reference proteome</keyword>
<evidence type="ECO:0000313" key="2">
    <source>
        <dbReference type="EMBL" id="KAK7788622.1"/>
    </source>
</evidence>
<feature type="compositionally biased region" description="Acidic residues" evidence="1">
    <location>
        <begin position="178"/>
        <end position="192"/>
    </location>
</feature>
<evidence type="ECO:0000256" key="1">
    <source>
        <dbReference type="SAM" id="MobiDB-lite"/>
    </source>
</evidence>
<evidence type="ECO:0000313" key="3">
    <source>
        <dbReference type="Proteomes" id="UP001378592"/>
    </source>
</evidence>
<dbReference type="EMBL" id="JAZDUA010000996">
    <property type="protein sequence ID" value="KAK7788622.1"/>
    <property type="molecule type" value="Genomic_DNA"/>
</dbReference>
<sequence length="224" mass="24889">MHLGDEGFKRLERMRWSPTSSSARMSGSVEVSTVEASTVEVCTIEASTVEASTVEASTVEVITIEASTVEASTVEASTVEVSTVEASVIEQLPPRTQHTEHSQSGNRKKPSMPLYTPPPMRQHYPRTQPHPSRLREITELQVIDISTSMMQNPENKSDNLKVCSYNIPCQSLNKNDSQDYDDSEVESNDLDEEFAKVGLSSISKENEAERGEDGKESWYSENDK</sequence>
<comment type="caution">
    <text evidence="2">The sequence shown here is derived from an EMBL/GenBank/DDBJ whole genome shotgun (WGS) entry which is preliminary data.</text>
</comment>
<organism evidence="2 3">
    <name type="scientific">Gryllus longicercus</name>
    <dbReference type="NCBI Taxonomy" id="2509291"/>
    <lineage>
        <taxon>Eukaryota</taxon>
        <taxon>Metazoa</taxon>
        <taxon>Ecdysozoa</taxon>
        <taxon>Arthropoda</taxon>
        <taxon>Hexapoda</taxon>
        <taxon>Insecta</taxon>
        <taxon>Pterygota</taxon>
        <taxon>Neoptera</taxon>
        <taxon>Polyneoptera</taxon>
        <taxon>Orthoptera</taxon>
        <taxon>Ensifera</taxon>
        <taxon>Gryllidea</taxon>
        <taxon>Grylloidea</taxon>
        <taxon>Gryllidae</taxon>
        <taxon>Gryllinae</taxon>
        <taxon>Gryllus</taxon>
    </lineage>
</organism>
<dbReference type="Proteomes" id="UP001378592">
    <property type="component" value="Unassembled WGS sequence"/>
</dbReference>
<reference evidence="2 3" key="1">
    <citation type="submission" date="2024-03" db="EMBL/GenBank/DDBJ databases">
        <title>The genome assembly and annotation of the cricket Gryllus longicercus Weissman &amp; Gray.</title>
        <authorList>
            <person name="Szrajer S."/>
            <person name="Gray D."/>
            <person name="Ylla G."/>
        </authorList>
    </citation>
    <scope>NUCLEOTIDE SEQUENCE [LARGE SCALE GENOMIC DNA]</scope>
    <source>
        <strain evidence="2">DAG 2021-001</strain>
        <tissue evidence="2">Whole body minus gut</tissue>
    </source>
</reference>
<feature type="region of interest" description="Disordered" evidence="1">
    <location>
        <begin position="89"/>
        <end position="131"/>
    </location>
</feature>
<name>A0AAN9V542_9ORTH</name>
<protein>
    <submittedName>
        <fullName evidence="2">Uncharacterized protein</fullName>
    </submittedName>
</protein>
<feature type="region of interest" description="Disordered" evidence="1">
    <location>
        <begin position="173"/>
        <end position="224"/>
    </location>
</feature>
<accession>A0AAN9V542</accession>
<gene>
    <name evidence="2" type="ORF">R5R35_008116</name>
</gene>
<feature type="compositionally biased region" description="Basic and acidic residues" evidence="1">
    <location>
        <begin position="204"/>
        <end position="224"/>
    </location>
</feature>